<dbReference type="EMBL" id="NQJD01000007">
    <property type="protein sequence ID" value="TAA75385.1"/>
    <property type="molecule type" value="Genomic_DNA"/>
</dbReference>
<evidence type="ECO:0000313" key="1">
    <source>
        <dbReference type="EMBL" id="TAA75385.1"/>
    </source>
</evidence>
<accession>A0A521G2Z0</accession>
<name>A0A521G2Z0_9BACT</name>
<keyword evidence="2" id="KW-1185">Reference proteome</keyword>
<dbReference type="Proteomes" id="UP000316238">
    <property type="component" value="Unassembled WGS sequence"/>
</dbReference>
<dbReference type="AlphaFoldDB" id="A0A521G2Z0"/>
<evidence type="ECO:0000313" key="2">
    <source>
        <dbReference type="Proteomes" id="UP000316238"/>
    </source>
</evidence>
<organism evidence="1 2">
    <name type="scientific">Candidatus Electronema aureum</name>
    <dbReference type="NCBI Taxonomy" id="2005002"/>
    <lineage>
        <taxon>Bacteria</taxon>
        <taxon>Pseudomonadati</taxon>
        <taxon>Thermodesulfobacteriota</taxon>
        <taxon>Desulfobulbia</taxon>
        <taxon>Desulfobulbales</taxon>
        <taxon>Desulfobulbaceae</taxon>
        <taxon>Candidatus Electronema</taxon>
    </lineage>
</organism>
<proteinExistence type="predicted"/>
<protein>
    <recommendedName>
        <fullName evidence="3">HEPN domain-containing protein</fullName>
    </recommendedName>
</protein>
<gene>
    <name evidence="1" type="ORF">CDV28_10732</name>
</gene>
<evidence type="ECO:0008006" key="3">
    <source>
        <dbReference type="Google" id="ProtNLM"/>
    </source>
</evidence>
<comment type="caution">
    <text evidence="1">The sequence shown here is derived from an EMBL/GenBank/DDBJ whole genome shotgun (WGS) entry which is preliminary data.</text>
</comment>
<sequence length="143" mass="16022">MQGKTHLVPLTALQPIKGWEEYFRHGEGYLNAAVGAHRKEVRAFTPEILYNIIAMAIEKFVMAALMRHGALPYNHTMGDLVEAMENTFPGKMGEIGEGLLALDKYQEICDIDAFNIRPPKMEEIPAMLELAGRLRGLVVNELL</sequence>
<reference evidence="1" key="1">
    <citation type="submission" date="2017-07" db="EMBL/GenBank/DDBJ databases">
        <title>The cable genome - Insights into the physiology and evolution of filamentous bacteria capable of sulfide oxidation via long distance electron transfer.</title>
        <authorList>
            <person name="Thorup C."/>
            <person name="Bjerg J.T."/>
            <person name="Schreiber L."/>
            <person name="Nielsen L.P."/>
            <person name="Kjeldsen K.U."/>
            <person name="Boesen T."/>
            <person name="Boggild A."/>
            <person name="Meysman F."/>
            <person name="Geelhoed J."/>
            <person name="Schramm A."/>
        </authorList>
    </citation>
    <scope>NUCLEOTIDE SEQUENCE [LARGE SCALE GENOMIC DNA]</scope>
    <source>
        <strain evidence="1">GS</strain>
    </source>
</reference>